<accession>A0A8J4UIM9</accession>
<proteinExistence type="predicted"/>
<comment type="caution">
    <text evidence="2">The sequence shown here is derived from an EMBL/GenBank/DDBJ whole genome shotgun (WGS) entry which is preliminary data.</text>
</comment>
<dbReference type="Proteomes" id="UP000727407">
    <property type="component" value="Unassembled WGS sequence"/>
</dbReference>
<protein>
    <submittedName>
        <fullName evidence="2">Uncharacterized protein</fullName>
    </submittedName>
</protein>
<evidence type="ECO:0000313" key="2">
    <source>
        <dbReference type="EMBL" id="KAF5895340.1"/>
    </source>
</evidence>
<reference evidence="2" key="1">
    <citation type="submission" date="2020-07" db="EMBL/GenBank/DDBJ databases">
        <title>Clarias magur genome sequencing, assembly and annotation.</title>
        <authorList>
            <person name="Kushwaha B."/>
            <person name="Kumar R."/>
            <person name="Das P."/>
            <person name="Joshi C.G."/>
            <person name="Kumar D."/>
            <person name="Nagpure N.S."/>
            <person name="Pandey M."/>
            <person name="Agarwal S."/>
            <person name="Srivastava S."/>
            <person name="Singh M."/>
            <person name="Sahoo L."/>
            <person name="Jayasankar P."/>
            <person name="Meher P.K."/>
            <person name="Koringa P.G."/>
            <person name="Iquebal M.A."/>
            <person name="Das S.P."/>
            <person name="Bit A."/>
            <person name="Patnaik S."/>
            <person name="Patel N."/>
            <person name="Shah T.M."/>
            <person name="Hinsu A."/>
            <person name="Jena J.K."/>
        </authorList>
    </citation>
    <scope>NUCLEOTIDE SEQUENCE</scope>
    <source>
        <strain evidence="2">CIFAMagur01</strain>
        <tissue evidence="2">Testis</tissue>
    </source>
</reference>
<gene>
    <name evidence="2" type="ORF">DAT39_014948</name>
</gene>
<sequence length="69" mass="8114">MNQPASGFRREKWPCDHRRQHMGGHRTGNRKRDRIQCVHVGEREERPSSCLTTERLRGIQTPATHVRVL</sequence>
<feature type="region of interest" description="Disordered" evidence="1">
    <location>
        <begin position="1"/>
        <end position="33"/>
    </location>
</feature>
<keyword evidence="3" id="KW-1185">Reference proteome</keyword>
<organism evidence="2 3">
    <name type="scientific">Clarias magur</name>
    <name type="common">Asian catfish</name>
    <name type="synonym">Macropteronotus magur</name>
    <dbReference type="NCBI Taxonomy" id="1594786"/>
    <lineage>
        <taxon>Eukaryota</taxon>
        <taxon>Metazoa</taxon>
        <taxon>Chordata</taxon>
        <taxon>Craniata</taxon>
        <taxon>Vertebrata</taxon>
        <taxon>Euteleostomi</taxon>
        <taxon>Actinopterygii</taxon>
        <taxon>Neopterygii</taxon>
        <taxon>Teleostei</taxon>
        <taxon>Ostariophysi</taxon>
        <taxon>Siluriformes</taxon>
        <taxon>Clariidae</taxon>
        <taxon>Clarias</taxon>
    </lineage>
</organism>
<dbReference type="AlphaFoldDB" id="A0A8J4UIM9"/>
<dbReference type="EMBL" id="QNUK01000327">
    <property type="protein sequence ID" value="KAF5895340.1"/>
    <property type="molecule type" value="Genomic_DNA"/>
</dbReference>
<evidence type="ECO:0000256" key="1">
    <source>
        <dbReference type="SAM" id="MobiDB-lite"/>
    </source>
</evidence>
<feature type="compositionally biased region" description="Basic and acidic residues" evidence="1">
    <location>
        <begin position="8"/>
        <end position="17"/>
    </location>
</feature>
<name>A0A8J4UIM9_CLAMG</name>
<feature type="compositionally biased region" description="Basic residues" evidence="1">
    <location>
        <begin position="18"/>
        <end position="33"/>
    </location>
</feature>
<evidence type="ECO:0000313" key="3">
    <source>
        <dbReference type="Proteomes" id="UP000727407"/>
    </source>
</evidence>